<organism evidence="2 3">
    <name type="scientific">Fusarium culmorum</name>
    <dbReference type="NCBI Taxonomy" id="5516"/>
    <lineage>
        <taxon>Eukaryota</taxon>
        <taxon>Fungi</taxon>
        <taxon>Dikarya</taxon>
        <taxon>Ascomycota</taxon>
        <taxon>Pezizomycotina</taxon>
        <taxon>Sordariomycetes</taxon>
        <taxon>Hypocreomycetidae</taxon>
        <taxon>Hypocreales</taxon>
        <taxon>Nectriaceae</taxon>
        <taxon>Fusarium</taxon>
    </lineage>
</organism>
<sequence>MARRSSKSSASRPAGSIRIVVPSSSQAPPAKAAPEKAVTEEDVNKLSIADLTLDVPLIPFRTKRRVPKIPFHFLDLPAEVRIQIYTYFFDDVPTLLDLGPGNYKRVHKKLGLMRVCKQVHDEATFAFYSTRTFRLFPTYPGKYFKSKKPLLARLKPQQRKFLTSLELRLGPGWNAPPRGWVVNPALGLSECKDVERLNIFVECDPSDNIFQGWRRSEGFYEAFSRNLLTDVLEALPSLQAVQFDGWTSVKKSGDMMQGLMQIVEQQGLSIEWGPERGWTDADDDEEEGTEPVGYPEGFPTLDMKRMDYWLWLSVKDPEVIFLGSDEFYDEHDFICIQ</sequence>
<dbReference type="PANTHER" id="PTHR42085">
    <property type="entry name" value="F-BOX DOMAIN-CONTAINING PROTEIN"/>
    <property type="match status" value="1"/>
</dbReference>
<gene>
    <name evidence="2" type="ORF">FCULG_00010409</name>
</gene>
<comment type="caution">
    <text evidence="2">The sequence shown here is derived from an EMBL/GenBank/DDBJ whole genome shotgun (WGS) entry which is preliminary data.</text>
</comment>
<reference evidence="2 3" key="1">
    <citation type="submission" date="2018-02" db="EMBL/GenBank/DDBJ databases">
        <title>Fusarium culmorum secondary metabolites in fungal-bacterial-plant interactions.</title>
        <authorList>
            <person name="Schmidt R."/>
        </authorList>
    </citation>
    <scope>NUCLEOTIDE SEQUENCE [LARGE SCALE GENOMIC DNA]</scope>
    <source>
        <strain evidence="2 3">PV</strain>
    </source>
</reference>
<dbReference type="AlphaFoldDB" id="A0A2T4GE85"/>
<dbReference type="OrthoDB" id="5372935at2759"/>
<evidence type="ECO:0000313" key="2">
    <source>
        <dbReference type="EMBL" id="PTD01888.1"/>
    </source>
</evidence>
<proteinExistence type="predicted"/>
<keyword evidence="3" id="KW-1185">Reference proteome</keyword>
<protein>
    <recommendedName>
        <fullName evidence="4">F-box domain-containing protein</fullName>
    </recommendedName>
</protein>
<accession>A0A2T4GE85</accession>
<dbReference type="PANTHER" id="PTHR42085:SF2">
    <property type="entry name" value="F-BOX DOMAIN-CONTAINING PROTEIN"/>
    <property type="match status" value="1"/>
</dbReference>
<evidence type="ECO:0000313" key="3">
    <source>
        <dbReference type="Proteomes" id="UP000241587"/>
    </source>
</evidence>
<feature type="region of interest" description="Disordered" evidence="1">
    <location>
        <begin position="1"/>
        <end position="36"/>
    </location>
</feature>
<dbReference type="EMBL" id="PVEM01000028">
    <property type="protein sequence ID" value="PTD01888.1"/>
    <property type="molecule type" value="Genomic_DNA"/>
</dbReference>
<feature type="compositionally biased region" description="Low complexity" evidence="1">
    <location>
        <begin position="7"/>
        <end position="32"/>
    </location>
</feature>
<name>A0A2T4GE85_FUSCU</name>
<dbReference type="InterPro" id="IPR038883">
    <property type="entry name" value="AN11006-like"/>
</dbReference>
<feature type="compositionally biased region" description="Acidic residues" evidence="1">
    <location>
        <begin position="280"/>
        <end position="289"/>
    </location>
</feature>
<feature type="region of interest" description="Disordered" evidence="1">
    <location>
        <begin position="276"/>
        <end position="296"/>
    </location>
</feature>
<dbReference type="Proteomes" id="UP000241587">
    <property type="component" value="Unassembled WGS sequence"/>
</dbReference>
<evidence type="ECO:0008006" key="4">
    <source>
        <dbReference type="Google" id="ProtNLM"/>
    </source>
</evidence>
<evidence type="ECO:0000256" key="1">
    <source>
        <dbReference type="SAM" id="MobiDB-lite"/>
    </source>
</evidence>
<dbReference type="OMA" id="FDAWPSV"/>